<dbReference type="EMBL" id="BGPR01180115">
    <property type="protein sequence ID" value="GBM59845.1"/>
    <property type="molecule type" value="Genomic_DNA"/>
</dbReference>
<dbReference type="EMBL" id="BGPR01180187">
    <property type="protein sequence ID" value="GBM60059.1"/>
    <property type="molecule type" value="Genomic_DNA"/>
</dbReference>
<evidence type="ECO:0000313" key="4">
    <source>
        <dbReference type="Proteomes" id="UP000499080"/>
    </source>
</evidence>
<proteinExistence type="predicted"/>
<accession>A0A4Y2H478</accession>
<evidence type="ECO:0000313" key="2">
    <source>
        <dbReference type="EMBL" id="GBM59845.1"/>
    </source>
</evidence>
<evidence type="ECO:0000313" key="3">
    <source>
        <dbReference type="EMBL" id="GBM60059.1"/>
    </source>
</evidence>
<comment type="caution">
    <text evidence="2">The sequence shown here is derived from an EMBL/GenBank/DDBJ whole genome shotgun (WGS) entry which is preliminary data.</text>
</comment>
<sequence>MEAGRATPGGEGKVRMAPVETEVRTSRKWRSRFASGAVSPVDRGGWVGQGSMARK</sequence>
<feature type="non-terminal residue" evidence="2">
    <location>
        <position position="55"/>
    </location>
</feature>
<keyword evidence="4" id="KW-1185">Reference proteome</keyword>
<name>A0A4Y2H478_ARAVE</name>
<reference evidence="2 4" key="1">
    <citation type="journal article" date="2019" name="Sci. Rep.">
        <title>Orb-weaving spider Araneus ventricosus genome elucidates the spidroin gene catalogue.</title>
        <authorList>
            <person name="Kono N."/>
            <person name="Nakamura H."/>
            <person name="Ohtoshi R."/>
            <person name="Moran D.A.P."/>
            <person name="Shinohara A."/>
            <person name="Yoshida Y."/>
            <person name="Fujiwara M."/>
            <person name="Mori M."/>
            <person name="Tomita M."/>
            <person name="Arakawa K."/>
        </authorList>
    </citation>
    <scope>NUCLEOTIDE SEQUENCE [LARGE SCALE GENOMIC DNA]</scope>
</reference>
<evidence type="ECO:0000256" key="1">
    <source>
        <dbReference type="SAM" id="MobiDB-lite"/>
    </source>
</evidence>
<gene>
    <name evidence="2" type="ORF">AVEN_246517_1</name>
    <name evidence="3" type="ORF">AVEN_27523_1</name>
</gene>
<dbReference type="AlphaFoldDB" id="A0A4Y2H478"/>
<dbReference type="Proteomes" id="UP000499080">
    <property type="component" value="Unassembled WGS sequence"/>
</dbReference>
<protein>
    <submittedName>
        <fullName evidence="2">Uncharacterized protein</fullName>
    </submittedName>
</protein>
<feature type="region of interest" description="Disordered" evidence="1">
    <location>
        <begin position="1"/>
        <end position="55"/>
    </location>
</feature>
<organism evidence="2 4">
    <name type="scientific">Araneus ventricosus</name>
    <name type="common">Orbweaver spider</name>
    <name type="synonym">Epeira ventricosa</name>
    <dbReference type="NCBI Taxonomy" id="182803"/>
    <lineage>
        <taxon>Eukaryota</taxon>
        <taxon>Metazoa</taxon>
        <taxon>Ecdysozoa</taxon>
        <taxon>Arthropoda</taxon>
        <taxon>Chelicerata</taxon>
        <taxon>Arachnida</taxon>
        <taxon>Araneae</taxon>
        <taxon>Araneomorphae</taxon>
        <taxon>Entelegynae</taxon>
        <taxon>Araneoidea</taxon>
        <taxon>Araneidae</taxon>
        <taxon>Araneus</taxon>
    </lineage>
</organism>